<proteinExistence type="predicted"/>
<dbReference type="EMBL" id="GBRH01184508">
    <property type="protein sequence ID" value="JAE13388.1"/>
    <property type="molecule type" value="Transcribed_RNA"/>
</dbReference>
<organism evidence="1">
    <name type="scientific">Arundo donax</name>
    <name type="common">Giant reed</name>
    <name type="synonym">Donax arundinaceus</name>
    <dbReference type="NCBI Taxonomy" id="35708"/>
    <lineage>
        <taxon>Eukaryota</taxon>
        <taxon>Viridiplantae</taxon>
        <taxon>Streptophyta</taxon>
        <taxon>Embryophyta</taxon>
        <taxon>Tracheophyta</taxon>
        <taxon>Spermatophyta</taxon>
        <taxon>Magnoliopsida</taxon>
        <taxon>Liliopsida</taxon>
        <taxon>Poales</taxon>
        <taxon>Poaceae</taxon>
        <taxon>PACMAD clade</taxon>
        <taxon>Arundinoideae</taxon>
        <taxon>Arundineae</taxon>
        <taxon>Arundo</taxon>
    </lineage>
</organism>
<sequence>MLLEYLLKLLGNKPSVGVVHACVTSVLTLVDVLDVDGELERWSLLVLRFRLGSE</sequence>
<evidence type="ECO:0000313" key="1">
    <source>
        <dbReference type="EMBL" id="JAE13388.1"/>
    </source>
</evidence>
<protein>
    <submittedName>
        <fullName evidence="1">Uncharacterized protein</fullName>
    </submittedName>
</protein>
<reference evidence="1" key="2">
    <citation type="journal article" date="2015" name="Data Brief">
        <title>Shoot transcriptome of the giant reed, Arundo donax.</title>
        <authorList>
            <person name="Barrero R.A."/>
            <person name="Guerrero F.D."/>
            <person name="Moolhuijzen P."/>
            <person name="Goolsby J.A."/>
            <person name="Tidwell J."/>
            <person name="Bellgard S.E."/>
            <person name="Bellgard M.I."/>
        </authorList>
    </citation>
    <scope>NUCLEOTIDE SEQUENCE</scope>
    <source>
        <tissue evidence="1">Shoot tissue taken approximately 20 cm above the soil surface</tissue>
    </source>
</reference>
<name>A0A0A9FYD8_ARUDO</name>
<dbReference type="AlphaFoldDB" id="A0A0A9FYD8"/>
<reference evidence="1" key="1">
    <citation type="submission" date="2014-09" db="EMBL/GenBank/DDBJ databases">
        <authorList>
            <person name="Magalhaes I.L.F."/>
            <person name="Oliveira U."/>
            <person name="Santos F.R."/>
            <person name="Vidigal T.H.D.A."/>
            <person name="Brescovit A.D."/>
            <person name="Santos A.J."/>
        </authorList>
    </citation>
    <scope>NUCLEOTIDE SEQUENCE</scope>
    <source>
        <tissue evidence="1">Shoot tissue taken approximately 20 cm above the soil surface</tissue>
    </source>
</reference>
<accession>A0A0A9FYD8</accession>